<comment type="caution">
    <text evidence="1">The sequence shown here is derived from an EMBL/GenBank/DDBJ whole genome shotgun (WGS) entry which is preliminary data.</text>
</comment>
<organism evidence="1 2">
    <name type="scientific">Nonomuraea rosea</name>
    <dbReference type="NCBI Taxonomy" id="638574"/>
    <lineage>
        <taxon>Bacteria</taxon>
        <taxon>Bacillati</taxon>
        <taxon>Actinomycetota</taxon>
        <taxon>Actinomycetes</taxon>
        <taxon>Streptosporangiales</taxon>
        <taxon>Streptosporangiaceae</taxon>
        <taxon>Nonomuraea</taxon>
    </lineage>
</organism>
<dbReference type="InterPro" id="IPR042099">
    <property type="entry name" value="ANL_N_sf"/>
</dbReference>
<evidence type="ECO:0000313" key="1">
    <source>
        <dbReference type="EMBL" id="GAA3549001.1"/>
    </source>
</evidence>
<sequence>MVTYLAPARLQVCRVPLDAASADAEIAHVVRDCGMRALFVSAAQAGALEGTYAGRVLSCPDGAVPRARPVPGREARHAAPAGAACLAYPSVTRLPGTPANCAPATSATSATQRALFDPATTRP</sequence>
<gene>
    <name evidence="1" type="ORF">GCM10022419_031660</name>
</gene>
<reference evidence="2" key="1">
    <citation type="journal article" date="2019" name="Int. J. Syst. Evol. Microbiol.">
        <title>The Global Catalogue of Microorganisms (GCM) 10K type strain sequencing project: providing services to taxonomists for standard genome sequencing and annotation.</title>
        <authorList>
            <consortium name="The Broad Institute Genomics Platform"/>
            <consortium name="The Broad Institute Genome Sequencing Center for Infectious Disease"/>
            <person name="Wu L."/>
            <person name="Ma J."/>
        </authorList>
    </citation>
    <scope>NUCLEOTIDE SEQUENCE [LARGE SCALE GENOMIC DNA]</scope>
    <source>
        <strain evidence="2">JCM 17326</strain>
    </source>
</reference>
<accession>A0ABP6WBD1</accession>
<dbReference type="Proteomes" id="UP001500630">
    <property type="component" value="Unassembled WGS sequence"/>
</dbReference>
<dbReference type="SUPFAM" id="SSF56801">
    <property type="entry name" value="Acetyl-CoA synthetase-like"/>
    <property type="match status" value="1"/>
</dbReference>
<protein>
    <submittedName>
        <fullName evidence="1">Uncharacterized protein</fullName>
    </submittedName>
</protein>
<keyword evidence="2" id="KW-1185">Reference proteome</keyword>
<evidence type="ECO:0000313" key="2">
    <source>
        <dbReference type="Proteomes" id="UP001500630"/>
    </source>
</evidence>
<dbReference type="Gene3D" id="3.40.50.12780">
    <property type="entry name" value="N-terminal domain of ligase-like"/>
    <property type="match status" value="1"/>
</dbReference>
<proteinExistence type="predicted"/>
<dbReference type="EMBL" id="BAABDQ010000005">
    <property type="protein sequence ID" value="GAA3549001.1"/>
    <property type="molecule type" value="Genomic_DNA"/>
</dbReference>
<name>A0ABP6WBD1_9ACTN</name>